<name>A0ACB7YW22_9ERIC</name>
<protein>
    <submittedName>
        <fullName evidence="1">Uncharacterized protein</fullName>
    </submittedName>
</protein>
<accession>A0ACB7YW22</accession>
<comment type="caution">
    <text evidence="1">The sequence shown here is derived from an EMBL/GenBank/DDBJ whole genome shotgun (WGS) entry which is preliminary data.</text>
</comment>
<gene>
    <name evidence="1" type="ORF">Vadar_017383</name>
</gene>
<organism evidence="1 2">
    <name type="scientific">Vaccinium darrowii</name>
    <dbReference type="NCBI Taxonomy" id="229202"/>
    <lineage>
        <taxon>Eukaryota</taxon>
        <taxon>Viridiplantae</taxon>
        <taxon>Streptophyta</taxon>
        <taxon>Embryophyta</taxon>
        <taxon>Tracheophyta</taxon>
        <taxon>Spermatophyta</taxon>
        <taxon>Magnoliopsida</taxon>
        <taxon>eudicotyledons</taxon>
        <taxon>Gunneridae</taxon>
        <taxon>Pentapetalae</taxon>
        <taxon>asterids</taxon>
        <taxon>Ericales</taxon>
        <taxon>Ericaceae</taxon>
        <taxon>Vaccinioideae</taxon>
        <taxon>Vaccinieae</taxon>
        <taxon>Vaccinium</taxon>
    </lineage>
</organism>
<evidence type="ECO:0000313" key="2">
    <source>
        <dbReference type="Proteomes" id="UP000828048"/>
    </source>
</evidence>
<reference evidence="1 2" key="1">
    <citation type="journal article" date="2021" name="Hortic Res">
        <title>High-quality reference genome and annotation aids understanding of berry development for evergreen blueberry (Vaccinium darrowii).</title>
        <authorList>
            <person name="Yu J."/>
            <person name="Hulse-Kemp A.M."/>
            <person name="Babiker E."/>
            <person name="Staton M."/>
        </authorList>
    </citation>
    <scope>NUCLEOTIDE SEQUENCE [LARGE SCALE GENOMIC DNA]</scope>
    <source>
        <strain evidence="2">cv. NJ 8807/NJ 8810</strain>
        <tissue evidence="1">Young leaf</tissue>
    </source>
</reference>
<keyword evidence="2" id="KW-1185">Reference proteome</keyword>
<proteinExistence type="predicted"/>
<dbReference type="EMBL" id="CM037153">
    <property type="protein sequence ID" value="KAH7857871.1"/>
    <property type="molecule type" value="Genomic_DNA"/>
</dbReference>
<evidence type="ECO:0000313" key="1">
    <source>
        <dbReference type="EMBL" id="KAH7857871.1"/>
    </source>
</evidence>
<dbReference type="Proteomes" id="UP000828048">
    <property type="component" value="Chromosome 3"/>
</dbReference>
<sequence length="141" mass="16238">MEPFDDVEDQVSICIDENKIPVPESDDDSFYSLVFEEFGVFKSNGLTGIEDGYEMIKGCIAQGMGKDVNDVSFLSPVRIELHISERIRKHTQEIWIDNHLTDNLCKLIFSRQFYTCLHHIAPVFVHGKRCIIPCQFLQHTC</sequence>